<dbReference type="CDD" id="cd09024">
    <property type="entry name" value="Aldose_epim_lacX"/>
    <property type="match status" value="1"/>
</dbReference>
<dbReference type="SUPFAM" id="SSF74650">
    <property type="entry name" value="Galactose mutarotase-like"/>
    <property type="match status" value="1"/>
</dbReference>
<keyword evidence="3" id="KW-0106">Calcium</keyword>
<keyword evidence="5" id="KW-1185">Reference proteome</keyword>
<comment type="subunit">
    <text evidence="2">Monomer.</text>
</comment>
<accession>A0ABV9L7X1</accession>
<dbReference type="Proteomes" id="UP001595878">
    <property type="component" value="Unassembled WGS sequence"/>
</dbReference>
<dbReference type="InterPro" id="IPR014718">
    <property type="entry name" value="GH-type_carb-bd"/>
</dbReference>
<dbReference type="Gene3D" id="2.70.98.10">
    <property type="match status" value="1"/>
</dbReference>
<evidence type="ECO:0000313" key="4">
    <source>
        <dbReference type="EMBL" id="MFC4690224.1"/>
    </source>
</evidence>
<evidence type="ECO:0000256" key="3">
    <source>
        <dbReference type="ARBA" id="ARBA00022837"/>
    </source>
</evidence>
<dbReference type="RefSeq" id="WP_380033240.1">
    <property type="nucleotide sequence ID" value="NZ_JBHSHB010000012.1"/>
</dbReference>
<dbReference type="InterPro" id="IPR011013">
    <property type="entry name" value="Gal_mutarotase_sf_dom"/>
</dbReference>
<evidence type="ECO:0000256" key="2">
    <source>
        <dbReference type="ARBA" id="ARBA00011245"/>
    </source>
</evidence>
<dbReference type="EMBL" id="JBHSHB010000012">
    <property type="protein sequence ID" value="MFC4690224.1"/>
    <property type="molecule type" value="Genomic_DNA"/>
</dbReference>
<comment type="cofactor">
    <cofactor evidence="1">
        <name>Ca(2+)</name>
        <dbReference type="ChEBI" id="CHEBI:29108"/>
    </cofactor>
</comment>
<name>A0ABV9L7X1_9FLAO</name>
<dbReference type="Pfam" id="PF01263">
    <property type="entry name" value="Aldose_epim"/>
    <property type="match status" value="1"/>
</dbReference>
<proteinExistence type="predicted"/>
<protein>
    <submittedName>
        <fullName evidence="4">Aldose 1-epimerase family protein</fullName>
    </submittedName>
</protein>
<dbReference type="InterPro" id="IPR037481">
    <property type="entry name" value="LacX"/>
</dbReference>
<gene>
    <name evidence="4" type="ORF">ACFO5T_07265</name>
</gene>
<evidence type="ECO:0000313" key="5">
    <source>
        <dbReference type="Proteomes" id="UP001595878"/>
    </source>
</evidence>
<organism evidence="4 5">
    <name type="scientific">Dokdonia genika</name>
    <dbReference type="NCBI Taxonomy" id="308113"/>
    <lineage>
        <taxon>Bacteria</taxon>
        <taxon>Pseudomonadati</taxon>
        <taxon>Bacteroidota</taxon>
        <taxon>Flavobacteriia</taxon>
        <taxon>Flavobacteriales</taxon>
        <taxon>Flavobacteriaceae</taxon>
        <taxon>Dokdonia</taxon>
    </lineage>
</organism>
<comment type="caution">
    <text evidence="4">The sequence shown here is derived from an EMBL/GenBank/DDBJ whole genome shotgun (WGS) entry which is preliminary data.</text>
</comment>
<dbReference type="InterPro" id="IPR008183">
    <property type="entry name" value="Aldose_1/G6P_1-epimerase"/>
</dbReference>
<evidence type="ECO:0000256" key="1">
    <source>
        <dbReference type="ARBA" id="ARBA00001913"/>
    </source>
</evidence>
<sequence>MLHTITNEHLTCSIFSKGAEIRSLTNNKTGKEYIWQINPEVWRSSSPPLFPAIGTIKEGTIIYKETAYPMTKHGIARDNDHFIYKQLSPSSCSFTLSHNEDTLVLYPFKFSFTITYTLEDNRLLMAYEVVNLDTVPMYFTFGGHTAYACPVSDKKELSDYVIEFPEAQNLSSLTLDNTGLLTSVTRDINIDGALLSLSKSLFNKDALIFSDIDYNWVRLREKSKTKGIIVRFTGYPNLALWAQPGADYVCIEPWLGLPDAENESLDITKKSTYTKLEPQKQLSRTIETIVE</sequence>
<reference evidence="5" key="1">
    <citation type="journal article" date="2019" name="Int. J. Syst. Evol. Microbiol.">
        <title>The Global Catalogue of Microorganisms (GCM) 10K type strain sequencing project: providing services to taxonomists for standard genome sequencing and annotation.</title>
        <authorList>
            <consortium name="The Broad Institute Genomics Platform"/>
            <consortium name="The Broad Institute Genome Sequencing Center for Infectious Disease"/>
            <person name="Wu L."/>
            <person name="Ma J."/>
        </authorList>
    </citation>
    <scope>NUCLEOTIDE SEQUENCE [LARGE SCALE GENOMIC DNA]</scope>
    <source>
        <strain evidence="5">CGMCC 4.7427</strain>
    </source>
</reference>